<dbReference type="PANTHER" id="PTHR43798:SF31">
    <property type="entry name" value="AB HYDROLASE SUPERFAMILY PROTEIN YCLE"/>
    <property type="match status" value="1"/>
</dbReference>
<evidence type="ECO:0000256" key="1">
    <source>
        <dbReference type="ARBA" id="ARBA00022801"/>
    </source>
</evidence>
<accession>A0A937XCS0</accession>
<dbReference type="EMBL" id="VGIY01000141">
    <property type="protein sequence ID" value="MBM3317548.1"/>
    <property type="molecule type" value="Genomic_DNA"/>
</dbReference>
<keyword evidence="1 3" id="KW-0378">Hydrolase</keyword>
<feature type="domain" description="AB hydrolase-1" evidence="2">
    <location>
        <begin position="58"/>
        <end position="244"/>
    </location>
</feature>
<dbReference type="InterPro" id="IPR029058">
    <property type="entry name" value="AB_hydrolase_fold"/>
</dbReference>
<dbReference type="InterPro" id="IPR000073">
    <property type="entry name" value="AB_hydrolase_1"/>
</dbReference>
<evidence type="ECO:0000313" key="4">
    <source>
        <dbReference type="Proteomes" id="UP000748308"/>
    </source>
</evidence>
<comment type="caution">
    <text evidence="3">The sequence shown here is derived from an EMBL/GenBank/DDBJ whole genome shotgun (WGS) entry which is preliminary data.</text>
</comment>
<dbReference type="SUPFAM" id="SSF53474">
    <property type="entry name" value="alpha/beta-Hydrolases"/>
    <property type="match status" value="1"/>
</dbReference>
<gene>
    <name evidence="3" type="ORF">FJY75_06810</name>
</gene>
<protein>
    <submittedName>
        <fullName evidence="3">Alpha/beta hydrolase</fullName>
    </submittedName>
</protein>
<sequence>MGPCPRHGAAPYRVAVVHGGPGAPGEMAPLARALARDRGILEPHQSERSLEGQVRELRDQLERWATPPVTLIGFSWGAWLAWILAARHEPLIGKLILVGSGSFEERYAEGMLEARLARLQPAERAEVERLRRRLEDPARQGHDETFARFGELLSRADSYDPLPGEDDEVLAPEAGVFRGVWPQAAEWRRSGRLLELAERIRCPVVAIHGEHDPHPAAGVREPLAAVLEEFRFVLLPRCGHKPWIERHARAAFFDALAGELRDA</sequence>
<dbReference type="AlphaFoldDB" id="A0A937XCS0"/>
<proteinExistence type="predicted"/>
<name>A0A937XCS0_UNCEI</name>
<dbReference type="GO" id="GO:0016787">
    <property type="term" value="F:hydrolase activity"/>
    <property type="evidence" value="ECO:0007669"/>
    <property type="project" value="UniProtKB-KW"/>
</dbReference>
<evidence type="ECO:0000313" key="3">
    <source>
        <dbReference type="EMBL" id="MBM3317548.1"/>
    </source>
</evidence>
<evidence type="ECO:0000259" key="2">
    <source>
        <dbReference type="Pfam" id="PF00561"/>
    </source>
</evidence>
<dbReference type="Gene3D" id="3.40.50.1820">
    <property type="entry name" value="alpha/beta hydrolase"/>
    <property type="match status" value="1"/>
</dbReference>
<organism evidence="3 4">
    <name type="scientific">Eiseniibacteriota bacterium</name>
    <dbReference type="NCBI Taxonomy" id="2212470"/>
    <lineage>
        <taxon>Bacteria</taxon>
        <taxon>Candidatus Eiseniibacteriota</taxon>
    </lineage>
</organism>
<dbReference type="PANTHER" id="PTHR43798">
    <property type="entry name" value="MONOACYLGLYCEROL LIPASE"/>
    <property type="match status" value="1"/>
</dbReference>
<dbReference type="InterPro" id="IPR050266">
    <property type="entry name" value="AB_hydrolase_sf"/>
</dbReference>
<dbReference type="Proteomes" id="UP000748308">
    <property type="component" value="Unassembled WGS sequence"/>
</dbReference>
<dbReference type="GO" id="GO:0016020">
    <property type="term" value="C:membrane"/>
    <property type="evidence" value="ECO:0007669"/>
    <property type="project" value="TreeGrafter"/>
</dbReference>
<dbReference type="Pfam" id="PF00561">
    <property type="entry name" value="Abhydrolase_1"/>
    <property type="match status" value="1"/>
</dbReference>
<reference evidence="3" key="1">
    <citation type="submission" date="2019-03" db="EMBL/GenBank/DDBJ databases">
        <title>Lake Tanganyika Metagenome-Assembled Genomes (MAGs).</title>
        <authorList>
            <person name="Tran P."/>
        </authorList>
    </citation>
    <scope>NUCLEOTIDE SEQUENCE</scope>
    <source>
        <strain evidence="3">M_DeepCast_400m_m2_100</strain>
    </source>
</reference>